<dbReference type="InterPro" id="IPR036396">
    <property type="entry name" value="Cyt_P450_sf"/>
</dbReference>
<reference evidence="12" key="1">
    <citation type="thesis" date="2020" institute="ProQuest LLC" country="789 East Eisenhower Parkway, Ann Arbor, MI, USA">
        <title>Comparative Genomics and Chromosome Evolution.</title>
        <authorList>
            <person name="Mudd A.B."/>
        </authorList>
    </citation>
    <scope>NUCLEOTIDE SEQUENCE</scope>
    <source>
        <strain evidence="12">1538</strain>
        <tissue evidence="12">Blood</tissue>
    </source>
</reference>
<dbReference type="Proteomes" id="UP001181693">
    <property type="component" value="Unassembled WGS sequence"/>
</dbReference>
<evidence type="ECO:0000256" key="11">
    <source>
        <dbReference type="RuleBase" id="RU000461"/>
    </source>
</evidence>
<comment type="similarity">
    <text evidence="3 11">Belongs to the cytochrome P450 family.</text>
</comment>
<dbReference type="InterPro" id="IPR008069">
    <property type="entry name" value="Cyt_P450_E_grp-I_CYP2D-like"/>
</dbReference>
<dbReference type="GO" id="GO:0016020">
    <property type="term" value="C:membrane"/>
    <property type="evidence" value="ECO:0007669"/>
    <property type="project" value="UniProtKB-SubCell"/>
</dbReference>
<dbReference type="GO" id="GO:0005506">
    <property type="term" value="F:iron ion binding"/>
    <property type="evidence" value="ECO:0007669"/>
    <property type="project" value="InterPro"/>
</dbReference>
<dbReference type="AlphaFoldDB" id="A0AAV3AFS3"/>
<dbReference type="Gene3D" id="1.10.630.10">
    <property type="entry name" value="Cytochrome P450"/>
    <property type="match status" value="1"/>
</dbReference>
<dbReference type="InterPro" id="IPR017972">
    <property type="entry name" value="Cyt_P450_CS"/>
</dbReference>
<protein>
    <submittedName>
        <fullName evidence="12">Uncharacterized protein</fullName>
    </submittedName>
</protein>
<keyword evidence="4 10" id="KW-0349">Heme</keyword>
<evidence type="ECO:0000256" key="1">
    <source>
        <dbReference type="ARBA" id="ARBA00001971"/>
    </source>
</evidence>
<comment type="cofactor">
    <cofactor evidence="1 10">
        <name>heme</name>
        <dbReference type="ChEBI" id="CHEBI:30413"/>
    </cofactor>
</comment>
<dbReference type="PRINTS" id="PR00463">
    <property type="entry name" value="EP450I"/>
</dbReference>
<keyword evidence="6 11" id="KW-0560">Oxidoreductase</keyword>
<dbReference type="GO" id="GO:0020037">
    <property type="term" value="F:heme binding"/>
    <property type="evidence" value="ECO:0007669"/>
    <property type="project" value="InterPro"/>
</dbReference>
<name>A0AAV3AFS3_PYXAD</name>
<dbReference type="GO" id="GO:0008392">
    <property type="term" value="F:arachidonate epoxygenase activity"/>
    <property type="evidence" value="ECO:0007669"/>
    <property type="project" value="TreeGrafter"/>
</dbReference>
<dbReference type="PROSITE" id="PS00086">
    <property type="entry name" value="CYTOCHROME_P450"/>
    <property type="match status" value="1"/>
</dbReference>
<proteinExistence type="inferred from homology"/>
<dbReference type="Pfam" id="PF00067">
    <property type="entry name" value="p450"/>
    <property type="match status" value="1"/>
</dbReference>
<evidence type="ECO:0000256" key="6">
    <source>
        <dbReference type="ARBA" id="ARBA00023002"/>
    </source>
</evidence>
<organism evidence="12 13">
    <name type="scientific">Pyxicephalus adspersus</name>
    <name type="common">African bullfrog</name>
    <dbReference type="NCBI Taxonomy" id="30357"/>
    <lineage>
        <taxon>Eukaryota</taxon>
        <taxon>Metazoa</taxon>
        <taxon>Chordata</taxon>
        <taxon>Craniata</taxon>
        <taxon>Vertebrata</taxon>
        <taxon>Euteleostomi</taxon>
        <taxon>Amphibia</taxon>
        <taxon>Batrachia</taxon>
        <taxon>Anura</taxon>
        <taxon>Neobatrachia</taxon>
        <taxon>Ranoidea</taxon>
        <taxon>Pyxicephalidae</taxon>
        <taxon>Pyxicephalinae</taxon>
        <taxon>Pyxicephalus</taxon>
    </lineage>
</organism>
<evidence type="ECO:0000256" key="9">
    <source>
        <dbReference type="ARBA" id="ARBA00023136"/>
    </source>
</evidence>
<keyword evidence="7 10" id="KW-0408">Iron</keyword>
<dbReference type="GO" id="GO:0016712">
    <property type="term" value="F:oxidoreductase activity, acting on paired donors, with incorporation or reduction of molecular oxygen, reduced flavin or flavoprotein as one donor, and incorporation of one atom of oxygen"/>
    <property type="evidence" value="ECO:0007669"/>
    <property type="project" value="InterPro"/>
</dbReference>
<dbReference type="PANTHER" id="PTHR24300">
    <property type="entry name" value="CYTOCHROME P450 508A4-RELATED"/>
    <property type="match status" value="1"/>
</dbReference>
<evidence type="ECO:0000256" key="2">
    <source>
        <dbReference type="ARBA" id="ARBA00004370"/>
    </source>
</evidence>
<evidence type="ECO:0000313" key="12">
    <source>
        <dbReference type="EMBL" id="DBA23885.1"/>
    </source>
</evidence>
<evidence type="ECO:0000256" key="3">
    <source>
        <dbReference type="ARBA" id="ARBA00010617"/>
    </source>
</evidence>
<dbReference type="PRINTS" id="PR00385">
    <property type="entry name" value="P450"/>
</dbReference>
<keyword evidence="9" id="KW-0472">Membrane</keyword>
<comment type="caution">
    <text evidence="12">The sequence shown here is derived from an EMBL/GenBank/DDBJ whole genome shotgun (WGS) entry which is preliminary data.</text>
</comment>
<comment type="subcellular location">
    <subcellularLocation>
        <location evidence="2">Membrane</location>
    </subcellularLocation>
</comment>
<evidence type="ECO:0000256" key="8">
    <source>
        <dbReference type="ARBA" id="ARBA00023033"/>
    </source>
</evidence>
<accession>A0AAV3AFS3</accession>
<evidence type="ECO:0000256" key="10">
    <source>
        <dbReference type="PIRSR" id="PIRSR602401-1"/>
    </source>
</evidence>
<keyword evidence="8 11" id="KW-0503">Monooxygenase</keyword>
<dbReference type="GO" id="GO:0019373">
    <property type="term" value="P:epoxygenase P450 pathway"/>
    <property type="evidence" value="ECO:0007669"/>
    <property type="project" value="TreeGrafter"/>
</dbReference>
<evidence type="ECO:0000256" key="5">
    <source>
        <dbReference type="ARBA" id="ARBA00022723"/>
    </source>
</evidence>
<gene>
    <name evidence="12" type="ORF">GDO54_011600</name>
</gene>
<evidence type="ECO:0000256" key="7">
    <source>
        <dbReference type="ARBA" id="ARBA00023004"/>
    </source>
</evidence>
<feature type="binding site" description="axial binding residue" evidence="10">
    <location>
        <position position="430"/>
    </location>
    <ligand>
        <name>heme</name>
        <dbReference type="ChEBI" id="CHEBI:30413"/>
    </ligand>
    <ligandPart>
        <name>Fe</name>
        <dbReference type="ChEBI" id="CHEBI:18248"/>
    </ligandPart>
</feature>
<dbReference type="InterPro" id="IPR002401">
    <property type="entry name" value="Cyt_P450_E_grp-I"/>
</dbReference>
<evidence type="ECO:0000256" key="4">
    <source>
        <dbReference type="ARBA" id="ARBA00022617"/>
    </source>
</evidence>
<sequence>MLSLLVTLLITFHFFISWWRHHRRYRSLPPGPTPLPFLGTPKYMNMQKADKSYASLSQKYGPIFTIWMLSEPMVVLCGYETVRDALVNHAEEFSARPIIPTLDFPTNGYNVNGPRWRNIRRFIISSLRTIGMGKKTMESRVLEEATYVNQLVSEMEGKPFNPMLILSCAVGNIMSSVLFGEHFDYKDPKFHDLMMRTSRHLRAILTPLYMICNIFPFLLKLPILPNIIFKEQFYLQKFVLKYIEEHKRTLNPEAPRDFIDHYLLKTKEVEHEEDPDFCVSSLPYTVVGLLSAGSETTASTLKFILVFIAHYPDVQVKVQKEIDEVTQSLRPPTFEDRAQMPYTHAVIHEIQRILDLVSTAFFHSVTKDVQLHGYTIPKGTTIIPFLTSVLYDPSQWETPEQFNPEHFLDGEGQFRNRGAFMPFSAGKRVCAGENLARMMLFLLFSALLQKFTLKLPPGAEPHESKWLYANKNEIIMNTELCAIPRTLATK</sequence>
<keyword evidence="13" id="KW-1185">Reference proteome</keyword>
<evidence type="ECO:0000313" key="13">
    <source>
        <dbReference type="Proteomes" id="UP001181693"/>
    </source>
</evidence>
<dbReference type="GO" id="GO:0006805">
    <property type="term" value="P:xenobiotic metabolic process"/>
    <property type="evidence" value="ECO:0007669"/>
    <property type="project" value="TreeGrafter"/>
</dbReference>
<keyword evidence="5 10" id="KW-0479">Metal-binding</keyword>
<dbReference type="PRINTS" id="PR01686">
    <property type="entry name" value="EP450ICYP2D"/>
</dbReference>
<dbReference type="GO" id="GO:0005737">
    <property type="term" value="C:cytoplasm"/>
    <property type="evidence" value="ECO:0007669"/>
    <property type="project" value="TreeGrafter"/>
</dbReference>
<dbReference type="PANTHER" id="PTHR24300:SF389">
    <property type="entry name" value="CYTOCHROME P450 2C20"/>
    <property type="match status" value="1"/>
</dbReference>
<dbReference type="InterPro" id="IPR050182">
    <property type="entry name" value="Cytochrome_P450_fam2"/>
</dbReference>
<dbReference type="InterPro" id="IPR001128">
    <property type="entry name" value="Cyt_P450"/>
</dbReference>
<dbReference type="SUPFAM" id="SSF48264">
    <property type="entry name" value="Cytochrome P450"/>
    <property type="match status" value="1"/>
</dbReference>
<dbReference type="FunFam" id="1.10.630.10:FF:000004">
    <property type="entry name" value="cytochrome P450 2D15 isoform X1"/>
    <property type="match status" value="1"/>
</dbReference>
<dbReference type="EMBL" id="DYDO01000005">
    <property type="protein sequence ID" value="DBA23885.1"/>
    <property type="molecule type" value="Genomic_DNA"/>
</dbReference>